<dbReference type="Proteomes" id="UP000034883">
    <property type="component" value="Chromosome"/>
</dbReference>
<evidence type="ECO:0000256" key="1">
    <source>
        <dbReference type="ARBA" id="ARBA00023015"/>
    </source>
</evidence>
<dbReference type="EMBL" id="CP011125">
    <property type="protein sequence ID" value="AKF10880.1"/>
    <property type="molecule type" value="Genomic_DNA"/>
</dbReference>
<proteinExistence type="predicted"/>
<organism evidence="5 6">
    <name type="scientific">Sandaracinus amylolyticus</name>
    <dbReference type="NCBI Taxonomy" id="927083"/>
    <lineage>
        <taxon>Bacteria</taxon>
        <taxon>Pseudomonadati</taxon>
        <taxon>Myxococcota</taxon>
        <taxon>Polyangia</taxon>
        <taxon>Polyangiales</taxon>
        <taxon>Sandaracinaceae</taxon>
        <taxon>Sandaracinus</taxon>
    </lineage>
</organism>
<dbReference type="AlphaFoldDB" id="A0A0F6W9K5"/>
<dbReference type="RefSeq" id="WP_053237803.1">
    <property type="nucleotide sequence ID" value="NZ_CP011125.1"/>
</dbReference>
<keyword evidence="2" id="KW-0238">DNA-binding</keyword>
<dbReference type="Pfam" id="PF12625">
    <property type="entry name" value="Arabinose_bd"/>
    <property type="match status" value="1"/>
</dbReference>
<dbReference type="GO" id="GO:0003700">
    <property type="term" value="F:DNA-binding transcription factor activity"/>
    <property type="evidence" value="ECO:0007669"/>
    <property type="project" value="InterPro"/>
</dbReference>
<evidence type="ECO:0000259" key="4">
    <source>
        <dbReference type="PROSITE" id="PS01124"/>
    </source>
</evidence>
<dbReference type="GO" id="GO:0005829">
    <property type="term" value="C:cytosol"/>
    <property type="evidence" value="ECO:0007669"/>
    <property type="project" value="TreeGrafter"/>
</dbReference>
<evidence type="ECO:0000313" key="5">
    <source>
        <dbReference type="EMBL" id="AKF10880.1"/>
    </source>
</evidence>
<dbReference type="PANTHER" id="PTHR47894:SF1">
    <property type="entry name" value="HTH-TYPE TRANSCRIPTIONAL REGULATOR VQSM"/>
    <property type="match status" value="1"/>
</dbReference>
<reference evidence="5 6" key="1">
    <citation type="submission" date="2015-03" db="EMBL/GenBank/DDBJ databases">
        <title>Genome assembly of Sandaracinus amylolyticus DSM 53668.</title>
        <authorList>
            <person name="Sharma G."/>
            <person name="Subramanian S."/>
        </authorList>
    </citation>
    <scope>NUCLEOTIDE SEQUENCE [LARGE SCALE GENOMIC DNA]</scope>
    <source>
        <strain evidence="5 6">DSM 53668</strain>
    </source>
</reference>
<gene>
    <name evidence="5" type="ORF">DB32_008029</name>
</gene>
<dbReference type="PROSITE" id="PS01124">
    <property type="entry name" value="HTH_ARAC_FAMILY_2"/>
    <property type="match status" value="1"/>
</dbReference>
<dbReference type="InterPro" id="IPR032687">
    <property type="entry name" value="AraC-type_N"/>
</dbReference>
<dbReference type="InterPro" id="IPR009057">
    <property type="entry name" value="Homeodomain-like_sf"/>
</dbReference>
<dbReference type="Gene3D" id="1.10.10.60">
    <property type="entry name" value="Homeodomain-like"/>
    <property type="match status" value="1"/>
</dbReference>
<sequence length="330" mass="35356">MPATVLAALPATLLATLARLGRDERAVRARAGIDASALSDPDARIPFAVHARLWEEIAALGGDVGLELGERLGTAALGVVGHAMSRAETVGDAWSVLERFRRLVLEDAVPRLHVEHDEAHVVQPLPARFARLRHPAECQAAATITTLRALVGARIDARRVAFQHPAPPSIAAHLALFGTRDLAFGAAVNELVLDASILARPNVRADPALRDYLVRRAGALEAELGDDDRIADRVRREIAAALASGEPSADALARTLGTSSRTLHRRLAVEGTSVAALLDETRRQRALALVEDPARSVGAIAFALGYRDATTFTRAFRRWTGTTPGAWRRA</sequence>
<dbReference type="SUPFAM" id="SSF46689">
    <property type="entry name" value="Homeodomain-like"/>
    <property type="match status" value="1"/>
</dbReference>
<evidence type="ECO:0000256" key="3">
    <source>
        <dbReference type="ARBA" id="ARBA00023163"/>
    </source>
</evidence>
<accession>A0A0F6W9K5</accession>
<dbReference type="Pfam" id="PF12833">
    <property type="entry name" value="HTH_18"/>
    <property type="match status" value="1"/>
</dbReference>
<dbReference type="SMART" id="SM00342">
    <property type="entry name" value="HTH_ARAC"/>
    <property type="match status" value="1"/>
</dbReference>
<evidence type="ECO:0000313" key="6">
    <source>
        <dbReference type="Proteomes" id="UP000034883"/>
    </source>
</evidence>
<feature type="domain" description="HTH araC/xylS-type" evidence="4">
    <location>
        <begin position="232"/>
        <end position="330"/>
    </location>
</feature>
<dbReference type="STRING" id="927083.DB32_008029"/>
<name>A0A0F6W9K5_9BACT</name>
<evidence type="ECO:0000256" key="2">
    <source>
        <dbReference type="ARBA" id="ARBA00023125"/>
    </source>
</evidence>
<dbReference type="InterPro" id="IPR018060">
    <property type="entry name" value="HTH_AraC"/>
</dbReference>
<protein>
    <submittedName>
        <fullName evidence="5">Transcriptional regulator, AraC family protein</fullName>
    </submittedName>
</protein>
<keyword evidence="6" id="KW-1185">Reference proteome</keyword>
<keyword evidence="3" id="KW-0804">Transcription</keyword>
<keyword evidence="1" id="KW-0805">Transcription regulation</keyword>
<dbReference type="PANTHER" id="PTHR47894">
    <property type="entry name" value="HTH-TYPE TRANSCRIPTIONAL REGULATOR GADX"/>
    <property type="match status" value="1"/>
</dbReference>
<dbReference type="KEGG" id="samy:DB32_008029"/>
<dbReference type="GO" id="GO:0000976">
    <property type="term" value="F:transcription cis-regulatory region binding"/>
    <property type="evidence" value="ECO:0007669"/>
    <property type="project" value="TreeGrafter"/>
</dbReference>